<protein>
    <submittedName>
        <fullName evidence="6">Uncharacterized protein</fullName>
    </submittedName>
</protein>
<evidence type="ECO:0000313" key="6">
    <source>
        <dbReference type="EMBL" id="CAJ1938628.1"/>
    </source>
</evidence>
<sequence length="487" mass="54031">MVTAVTSVFMLRKRYSASQWVDLAIINFCIAVVVFEDSKGEGEKSGNSAVGLTAVALSNVLSSFAGVFFEKVVKSLHLKMPSLWVRNFQLALWSLFFALVKVLLLDNGRYGNFFDGFDLLVWCQIGLFTGGGFLVSAVIKYADCVMKTVAIGFSVVLSTIASTILYENRISFLAATSGATALIAIFLFANEEPRPSEFVISITKRDSDKFRRLIIYAFIITTGLAKFEFTPELSANLKRSSNSEQNLDYFPSDWNTTVLALDTLRSIQREVSERHFHEATHVLFDLRSYLGRRPVKYLEIGSYTGVSASLMLLHPFPTAVTMVDPCILDKTHFNGSQNQESTIRSNLRKLLNNTGKCASIRQWDLRVGFSPQALPSGESFDIIFIDGDHSTSGVWADYNGTIDLLRPGGFMVFDDYLDFSSSPEVKGAVDMIVKDTDLIPLGTFRNIHGIHPSCNQSFINEFVLQKSGRFTQSASEPLSSEPLKVGC</sequence>
<dbReference type="InterPro" id="IPR007271">
    <property type="entry name" value="Nuc_sug_transpt"/>
</dbReference>
<name>A0AAD2CRM9_9STRA</name>
<reference evidence="6" key="1">
    <citation type="submission" date="2023-08" db="EMBL/GenBank/DDBJ databases">
        <authorList>
            <person name="Audoor S."/>
            <person name="Bilcke G."/>
        </authorList>
    </citation>
    <scope>NUCLEOTIDE SEQUENCE</scope>
</reference>
<dbReference type="SUPFAM" id="SSF53335">
    <property type="entry name" value="S-adenosyl-L-methionine-dependent methyltransferases"/>
    <property type="match status" value="1"/>
</dbReference>
<dbReference type="InterPro" id="IPR029063">
    <property type="entry name" value="SAM-dependent_MTases_sf"/>
</dbReference>
<gene>
    <name evidence="6" type="ORF">CYCCA115_LOCUS6209</name>
</gene>
<evidence type="ECO:0000256" key="1">
    <source>
        <dbReference type="ARBA" id="ARBA00004141"/>
    </source>
</evidence>
<dbReference type="Pfam" id="PF13578">
    <property type="entry name" value="Methyltransf_24"/>
    <property type="match status" value="1"/>
</dbReference>
<dbReference type="EMBL" id="CAKOGP040000746">
    <property type="protein sequence ID" value="CAJ1938628.1"/>
    <property type="molecule type" value="Genomic_DNA"/>
</dbReference>
<keyword evidence="4 5" id="KW-0472">Membrane</keyword>
<dbReference type="GO" id="GO:0015165">
    <property type="term" value="F:pyrimidine nucleotide-sugar transmembrane transporter activity"/>
    <property type="evidence" value="ECO:0007669"/>
    <property type="project" value="InterPro"/>
</dbReference>
<dbReference type="AlphaFoldDB" id="A0AAD2CRM9"/>
<evidence type="ECO:0000256" key="2">
    <source>
        <dbReference type="ARBA" id="ARBA00022692"/>
    </source>
</evidence>
<evidence type="ECO:0000256" key="4">
    <source>
        <dbReference type="ARBA" id="ARBA00023136"/>
    </source>
</evidence>
<proteinExistence type="predicted"/>
<comment type="subcellular location">
    <subcellularLocation>
        <location evidence="1">Membrane</location>
        <topology evidence="1">Multi-pass membrane protein</topology>
    </subcellularLocation>
</comment>
<dbReference type="CDD" id="cd02440">
    <property type="entry name" value="AdoMet_MTases"/>
    <property type="match status" value="1"/>
</dbReference>
<evidence type="ECO:0000256" key="3">
    <source>
        <dbReference type="ARBA" id="ARBA00022989"/>
    </source>
</evidence>
<keyword evidence="3 5" id="KW-1133">Transmembrane helix</keyword>
<keyword evidence="2 5" id="KW-0812">Transmembrane</keyword>
<evidence type="ECO:0000313" key="7">
    <source>
        <dbReference type="Proteomes" id="UP001295423"/>
    </source>
</evidence>
<dbReference type="Pfam" id="PF04142">
    <property type="entry name" value="Nuc_sug_transp"/>
    <property type="match status" value="1"/>
</dbReference>
<keyword evidence="7" id="KW-1185">Reference proteome</keyword>
<organism evidence="6 7">
    <name type="scientific">Cylindrotheca closterium</name>
    <dbReference type="NCBI Taxonomy" id="2856"/>
    <lineage>
        <taxon>Eukaryota</taxon>
        <taxon>Sar</taxon>
        <taxon>Stramenopiles</taxon>
        <taxon>Ochrophyta</taxon>
        <taxon>Bacillariophyta</taxon>
        <taxon>Bacillariophyceae</taxon>
        <taxon>Bacillariophycidae</taxon>
        <taxon>Bacillariales</taxon>
        <taxon>Bacillariaceae</taxon>
        <taxon>Cylindrotheca</taxon>
    </lineage>
</organism>
<feature type="transmembrane region" description="Helical" evidence="5">
    <location>
        <begin position="172"/>
        <end position="189"/>
    </location>
</feature>
<dbReference type="NCBIfam" id="TIGR00803">
    <property type="entry name" value="nst"/>
    <property type="match status" value="1"/>
</dbReference>
<comment type="caution">
    <text evidence="6">The sequence shown here is derived from an EMBL/GenBank/DDBJ whole genome shotgun (WGS) entry which is preliminary data.</text>
</comment>
<dbReference type="GO" id="GO:0000139">
    <property type="term" value="C:Golgi membrane"/>
    <property type="evidence" value="ECO:0007669"/>
    <property type="project" value="InterPro"/>
</dbReference>
<dbReference type="Gene3D" id="3.40.50.150">
    <property type="entry name" value="Vaccinia Virus protein VP39"/>
    <property type="match status" value="1"/>
</dbReference>
<dbReference type="PANTHER" id="PTHR10231">
    <property type="entry name" value="NUCLEOTIDE-SUGAR TRANSMEMBRANE TRANSPORTER"/>
    <property type="match status" value="1"/>
</dbReference>
<accession>A0AAD2CRM9</accession>
<dbReference type="Proteomes" id="UP001295423">
    <property type="component" value="Unassembled WGS sequence"/>
</dbReference>
<feature type="transmembrane region" description="Helical" evidence="5">
    <location>
        <begin position="48"/>
        <end position="69"/>
    </location>
</feature>
<feature type="transmembrane region" description="Helical" evidence="5">
    <location>
        <begin position="210"/>
        <end position="229"/>
    </location>
</feature>
<feature type="transmembrane region" description="Helical" evidence="5">
    <location>
        <begin position="119"/>
        <end position="142"/>
    </location>
</feature>
<evidence type="ECO:0000256" key="5">
    <source>
        <dbReference type="SAM" id="Phobius"/>
    </source>
</evidence>
<feature type="transmembrane region" description="Helical" evidence="5">
    <location>
        <begin position="149"/>
        <end position="166"/>
    </location>
</feature>
<feature type="transmembrane region" description="Helical" evidence="5">
    <location>
        <begin position="20"/>
        <end position="36"/>
    </location>
</feature>
<feature type="transmembrane region" description="Helical" evidence="5">
    <location>
        <begin position="90"/>
        <end position="107"/>
    </location>
</feature>